<organism evidence="2 3">
    <name type="scientific">Brachybacterium equifaecis</name>
    <dbReference type="NCBI Taxonomy" id="2910770"/>
    <lineage>
        <taxon>Bacteria</taxon>
        <taxon>Bacillati</taxon>
        <taxon>Actinomycetota</taxon>
        <taxon>Actinomycetes</taxon>
        <taxon>Micrococcales</taxon>
        <taxon>Dermabacteraceae</taxon>
        <taxon>Brachybacterium</taxon>
    </lineage>
</organism>
<reference evidence="2" key="1">
    <citation type="submission" date="2022-02" db="EMBL/GenBank/DDBJ databases">
        <authorList>
            <person name="Lee M."/>
            <person name="Kim S.-J."/>
            <person name="Jung M.-Y."/>
        </authorList>
    </citation>
    <scope>NUCLEOTIDE SEQUENCE</scope>
    <source>
        <strain evidence="2">JHP9</strain>
    </source>
</reference>
<accession>A0ABT0R3F5</accession>
<dbReference type="PANTHER" id="PTHR42743">
    <property type="entry name" value="AMINO-ACID AMINOTRANSFERASE"/>
    <property type="match status" value="1"/>
</dbReference>
<keyword evidence="2" id="KW-0032">Aminotransferase</keyword>
<dbReference type="InterPro" id="IPR001544">
    <property type="entry name" value="Aminotrans_IV"/>
</dbReference>
<dbReference type="Pfam" id="PF01063">
    <property type="entry name" value="Aminotran_4"/>
    <property type="match status" value="1"/>
</dbReference>
<dbReference type="InterPro" id="IPR036038">
    <property type="entry name" value="Aminotransferase-like"/>
</dbReference>
<comment type="caution">
    <text evidence="2">The sequence shown here is derived from an EMBL/GenBank/DDBJ whole genome shotgun (WGS) entry which is preliminary data.</text>
</comment>
<sequence>MSHPAVLVMIYGAARGSSLGGRPAFRIVAEPGKRLRVTDLAATRGDGVFETVGVFDGRPANLGPHLERLARSAAMIDLPDLDLGVLEQAFDTAVTAHLPVPELLVKIVVSRGIEGSGTPSAWIHAQTAPSYAAERAGLKVVALDRGISTTAPQTSPWLLAGAKTLSYATNMAALREAQRRGAQEVLFVSSDGFALEGPTSTLLVRRGEQFSTTPASAGVLPGTSLASVASHLRGSGREVVEELLTPAQVAEADGAWLLSSVRLACPITHLDDQELPVDRALSEELSQAISGRAAR</sequence>
<dbReference type="Gene3D" id="3.20.10.10">
    <property type="entry name" value="D-amino Acid Aminotransferase, subunit A, domain 2"/>
    <property type="match status" value="1"/>
</dbReference>
<protein>
    <submittedName>
        <fullName evidence="2">Aminotransferase class IV</fullName>
    </submittedName>
</protein>
<dbReference type="InterPro" id="IPR043132">
    <property type="entry name" value="BCAT-like_C"/>
</dbReference>
<gene>
    <name evidence="2" type="ORF">Bequi_13685</name>
</gene>
<dbReference type="InterPro" id="IPR050571">
    <property type="entry name" value="Class-IV_PLP-Dep_Aminotrnsfr"/>
</dbReference>
<keyword evidence="3" id="KW-1185">Reference proteome</keyword>
<proteinExistence type="inferred from homology"/>
<evidence type="ECO:0000256" key="1">
    <source>
        <dbReference type="ARBA" id="ARBA00009320"/>
    </source>
</evidence>
<dbReference type="Gene3D" id="3.30.470.10">
    <property type="match status" value="1"/>
</dbReference>
<dbReference type="EMBL" id="JAKNCJ010000013">
    <property type="protein sequence ID" value="MCL6424416.1"/>
    <property type="molecule type" value="Genomic_DNA"/>
</dbReference>
<dbReference type="RefSeq" id="WP_249738492.1">
    <property type="nucleotide sequence ID" value="NZ_JAKNCJ010000013.1"/>
</dbReference>
<comment type="similarity">
    <text evidence="1">Belongs to the class-IV pyridoxal-phosphate-dependent aminotransferase family.</text>
</comment>
<keyword evidence="2" id="KW-0808">Transferase</keyword>
<name>A0ABT0R3F5_9MICO</name>
<evidence type="ECO:0000313" key="3">
    <source>
        <dbReference type="Proteomes" id="UP001203761"/>
    </source>
</evidence>
<dbReference type="InterPro" id="IPR043131">
    <property type="entry name" value="BCAT-like_N"/>
</dbReference>
<evidence type="ECO:0000313" key="2">
    <source>
        <dbReference type="EMBL" id="MCL6424416.1"/>
    </source>
</evidence>
<dbReference type="SUPFAM" id="SSF56752">
    <property type="entry name" value="D-aminoacid aminotransferase-like PLP-dependent enzymes"/>
    <property type="match status" value="1"/>
</dbReference>
<dbReference type="GO" id="GO:0008483">
    <property type="term" value="F:transaminase activity"/>
    <property type="evidence" value="ECO:0007669"/>
    <property type="project" value="UniProtKB-KW"/>
</dbReference>
<dbReference type="Proteomes" id="UP001203761">
    <property type="component" value="Unassembled WGS sequence"/>
</dbReference>
<dbReference type="PANTHER" id="PTHR42743:SF11">
    <property type="entry name" value="AMINODEOXYCHORISMATE LYASE"/>
    <property type="match status" value="1"/>
</dbReference>